<organism evidence="4 5">
    <name type="scientific">Dichanthelium oligosanthes</name>
    <dbReference type="NCBI Taxonomy" id="888268"/>
    <lineage>
        <taxon>Eukaryota</taxon>
        <taxon>Viridiplantae</taxon>
        <taxon>Streptophyta</taxon>
        <taxon>Embryophyta</taxon>
        <taxon>Tracheophyta</taxon>
        <taxon>Spermatophyta</taxon>
        <taxon>Magnoliopsida</taxon>
        <taxon>Liliopsida</taxon>
        <taxon>Poales</taxon>
        <taxon>Poaceae</taxon>
        <taxon>PACMAD clade</taxon>
        <taxon>Panicoideae</taxon>
        <taxon>Panicodae</taxon>
        <taxon>Paniceae</taxon>
        <taxon>Dichantheliinae</taxon>
        <taxon>Dichanthelium</taxon>
    </lineage>
</organism>
<dbReference type="InterPro" id="IPR023213">
    <property type="entry name" value="CAT-like_dom_sf"/>
</dbReference>
<comment type="similarity">
    <text evidence="1">Belongs to the plant acyltransferase family.</text>
</comment>
<name>A0A1E5UTQ7_9POAL</name>
<dbReference type="Gene3D" id="3.30.559.10">
    <property type="entry name" value="Chloramphenicol acetyltransferase-like domain"/>
    <property type="match status" value="1"/>
</dbReference>
<dbReference type="EMBL" id="LWDX02063606">
    <property type="protein sequence ID" value="OEL16241.1"/>
    <property type="molecule type" value="Genomic_DNA"/>
</dbReference>
<reference evidence="4 5" key="1">
    <citation type="submission" date="2016-09" db="EMBL/GenBank/DDBJ databases">
        <title>The draft genome of Dichanthelium oligosanthes: A C3 panicoid grass species.</title>
        <authorList>
            <person name="Studer A.J."/>
            <person name="Schnable J.C."/>
            <person name="Brutnell T.P."/>
        </authorList>
    </citation>
    <scope>NUCLEOTIDE SEQUENCE [LARGE SCALE GENOMIC DNA]</scope>
    <source>
        <strain evidence="5">cv. Kellogg 1175</strain>
        <tissue evidence="4">Leaf</tissue>
    </source>
</reference>
<gene>
    <name evidence="4" type="ORF">BAE44_0022738</name>
</gene>
<keyword evidence="3" id="KW-0012">Acyltransferase</keyword>
<keyword evidence="5" id="KW-1185">Reference proteome</keyword>
<accession>A0A1E5UTQ7</accession>
<evidence type="ECO:0000256" key="3">
    <source>
        <dbReference type="ARBA" id="ARBA00023315"/>
    </source>
</evidence>
<evidence type="ECO:0000256" key="2">
    <source>
        <dbReference type="ARBA" id="ARBA00022679"/>
    </source>
</evidence>
<sequence length="173" mass="18824">MLTSYPKAAFSDPSGPITSKFFAISKDQVASLKRLCGGASTFCAVSALVWQCTCIARRLPPDSEARLAFPANIRRRVNPPLTDRYFGNALVKLGIAGAARDIASEALASIAGRIRGAVGRMDDELVRSAVDYFEMAEVDSRPLKGTMPETDLQIISWLGMPMYDADFGWGSRR</sequence>
<evidence type="ECO:0000313" key="4">
    <source>
        <dbReference type="EMBL" id="OEL16241.1"/>
    </source>
</evidence>
<dbReference type="Pfam" id="PF02458">
    <property type="entry name" value="Transferase"/>
    <property type="match status" value="1"/>
</dbReference>
<dbReference type="AlphaFoldDB" id="A0A1E5UTQ7"/>
<comment type="caution">
    <text evidence="4">The sequence shown here is derived from an EMBL/GenBank/DDBJ whole genome shotgun (WGS) entry which is preliminary data.</text>
</comment>
<dbReference type="InterPro" id="IPR050317">
    <property type="entry name" value="Plant_Fungal_Acyltransferase"/>
</dbReference>
<dbReference type="OrthoDB" id="683339at2759"/>
<dbReference type="PANTHER" id="PTHR31642">
    <property type="entry name" value="TRICHOTHECENE 3-O-ACETYLTRANSFERASE"/>
    <property type="match status" value="1"/>
</dbReference>
<dbReference type="STRING" id="888268.A0A1E5UTQ7"/>
<protein>
    <submittedName>
        <fullName evidence="4">Uncharacterized protein</fullName>
    </submittedName>
</protein>
<evidence type="ECO:0000313" key="5">
    <source>
        <dbReference type="Proteomes" id="UP000095767"/>
    </source>
</evidence>
<evidence type="ECO:0000256" key="1">
    <source>
        <dbReference type="ARBA" id="ARBA00009861"/>
    </source>
</evidence>
<dbReference type="PANTHER" id="PTHR31642:SF16">
    <property type="entry name" value="OS08G0543400 PROTEIN"/>
    <property type="match status" value="1"/>
</dbReference>
<proteinExistence type="inferred from homology"/>
<dbReference type="Proteomes" id="UP000095767">
    <property type="component" value="Unassembled WGS sequence"/>
</dbReference>
<dbReference type="GO" id="GO:0016747">
    <property type="term" value="F:acyltransferase activity, transferring groups other than amino-acyl groups"/>
    <property type="evidence" value="ECO:0007669"/>
    <property type="project" value="TreeGrafter"/>
</dbReference>
<keyword evidence="2" id="KW-0808">Transferase</keyword>